<evidence type="ECO:0000313" key="8">
    <source>
        <dbReference type="Proteomes" id="UP000270856"/>
    </source>
</evidence>
<feature type="domain" description="Heparinase II/III-like C-terminal" evidence="5">
    <location>
        <begin position="415"/>
        <end position="615"/>
    </location>
</feature>
<comment type="subcellular location">
    <subcellularLocation>
        <location evidence="1">Periplasm</location>
    </subcellularLocation>
</comment>
<evidence type="ECO:0000259" key="6">
    <source>
        <dbReference type="Pfam" id="PF16889"/>
    </source>
</evidence>
<dbReference type="PANTHER" id="PTHR39210">
    <property type="entry name" value="HEPARIN-SULFATE LYASE"/>
    <property type="match status" value="1"/>
</dbReference>
<comment type="caution">
    <text evidence="7">The sequence shown here is derived from an EMBL/GenBank/DDBJ whole genome shotgun (WGS) entry which is preliminary data.</text>
</comment>
<dbReference type="EMBL" id="RPFJ01000002">
    <property type="protein sequence ID" value="RPD99969.1"/>
    <property type="molecule type" value="Genomic_DNA"/>
</dbReference>
<gene>
    <name evidence="7" type="ORF">EGM88_01525</name>
</gene>
<keyword evidence="3" id="KW-0574">Periplasm</keyword>
<name>A0A3N4P8D3_9FLAO</name>
<reference evidence="7 8" key="1">
    <citation type="submission" date="2018-11" db="EMBL/GenBank/DDBJ databases">
        <title>Aureibaculum marinum gen. nov., sp. nov., a member of the family Flavobacteriaceae isolated from the Bohai Sea.</title>
        <authorList>
            <person name="Ji X."/>
        </authorList>
    </citation>
    <scope>NUCLEOTIDE SEQUENCE [LARGE SCALE GENOMIC DNA]</scope>
    <source>
        <strain evidence="7 8">BH-SD17</strain>
    </source>
</reference>
<evidence type="ECO:0000256" key="1">
    <source>
        <dbReference type="ARBA" id="ARBA00004418"/>
    </source>
</evidence>
<dbReference type="GO" id="GO:0042597">
    <property type="term" value="C:periplasmic space"/>
    <property type="evidence" value="ECO:0007669"/>
    <property type="project" value="UniProtKB-SubCell"/>
</dbReference>
<dbReference type="Pfam" id="PF16889">
    <property type="entry name" value="Hepar_II_III_N"/>
    <property type="match status" value="1"/>
</dbReference>
<dbReference type="AlphaFoldDB" id="A0A3N4P8D3"/>
<evidence type="ECO:0000256" key="4">
    <source>
        <dbReference type="ARBA" id="ARBA00023239"/>
    </source>
</evidence>
<dbReference type="OrthoDB" id="7335480at2"/>
<dbReference type="InterPro" id="IPR031680">
    <property type="entry name" value="Hepar_II_III_N"/>
</dbReference>
<dbReference type="PANTHER" id="PTHR39210:SF1">
    <property type="entry name" value="HEPARIN-SULFATE LYASE"/>
    <property type="match status" value="1"/>
</dbReference>
<dbReference type="Gene3D" id="1.50.10.100">
    <property type="entry name" value="Chondroitin AC/alginate lyase"/>
    <property type="match status" value="1"/>
</dbReference>
<evidence type="ECO:0000313" key="7">
    <source>
        <dbReference type="EMBL" id="RPD99969.1"/>
    </source>
</evidence>
<evidence type="ECO:0000259" key="5">
    <source>
        <dbReference type="Pfam" id="PF07940"/>
    </source>
</evidence>
<evidence type="ECO:0000256" key="3">
    <source>
        <dbReference type="ARBA" id="ARBA00022764"/>
    </source>
</evidence>
<dbReference type="SUPFAM" id="SSF48230">
    <property type="entry name" value="Chondroitin AC/alginate lyase"/>
    <property type="match status" value="1"/>
</dbReference>
<keyword evidence="2" id="KW-0732">Signal</keyword>
<evidence type="ECO:0000256" key="2">
    <source>
        <dbReference type="ARBA" id="ARBA00022729"/>
    </source>
</evidence>
<dbReference type="InterPro" id="IPR008929">
    <property type="entry name" value="Chondroitin_lyas"/>
</dbReference>
<organism evidence="7 8">
    <name type="scientific">Aureibaculum marinum</name>
    <dbReference type="NCBI Taxonomy" id="2487930"/>
    <lineage>
        <taxon>Bacteria</taxon>
        <taxon>Pseudomonadati</taxon>
        <taxon>Bacteroidota</taxon>
        <taxon>Flavobacteriia</taxon>
        <taxon>Flavobacteriales</taxon>
        <taxon>Flavobacteriaceae</taxon>
        <taxon>Aureibaculum</taxon>
    </lineage>
</organism>
<dbReference type="Gene3D" id="2.70.98.70">
    <property type="match status" value="1"/>
</dbReference>
<dbReference type="Proteomes" id="UP000270856">
    <property type="component" value="Unassembled WGS sequence"/>
</dbReference>
<dbReference type="GO" id="GO:0016829">
    <property type="term" value="F:lyase activity"/>
    <property type="evidence" value="ECO:0007669"/>
    <property type="project" value="UniProtKB-KW"/>
</dbReference>
<dbReference type="RefSeq" id="WP_123896179.1">
    <property type="nucleotide sequence ID" value="NZ_RPFJ01000002.1"/>
</dbReference>
<proteinExistence type="predicted"/>
<feature type="domain" description="Heparin-sulfate lyase N-terminal" evidence="6">
    <location>
        <begin position="45"/>
        <end position="357"/>
    </location>
</feature>
<dbReference type="InterPro" id="IPR012480">
    <property type="entry name" value="Hepar_II_III_C"/>
</dbReference>
<keyword evidence="4" id="KW-0456">Lyase</keyword>
<dbReference type="Pfam" id="PF07940">
    <property type="entry name" value="Hepar_II_III_C"/>
    <property type="match status" value="1"/>
</dbReference>
<accession>A0A3N4P8D3</accession>
<keyword evidence="8" id="KW-1185">Reference proteome</keyword>
<protein>
    <submittedName>
        <fullName evidence="7">Heparinase</fullName>
    </submittedName>
</protein>
<sequence>MRLKFIVITIFIVSTTSIFAQQEWKHVLSINDLYEHYPEVIEKMFFNFNLDYPGLEKVKVEYEKNNVVAACQNLLEYYKNGNTASYLRIKQPITTNQRESLADSILQNIFIIQGVKGQVPVKENGHRNWNYRGSNNDVEWAWLSNRHPQIDSLFLAYKRTGNPDYAQYIDLFLRDFIIASMPYPAKASSTEIWRGLEVSFRAKVWPKIFYGLINSNYLSPATQLLILSSLPDHAHYNKNFHKKTGNWLSMEISGLATVAATFPEFKKSKEWLAYSITTMVNSMKAQVYPDGVQKELTSHYHNVTLESFEELKNICERSEMPLPEYYNKTLEQMYGYSAHTMRPDGSGPLNNDSDRNNIRGLILKGAKTFNRDDWKFIATNGFSGMKPKEQPSYFYPWAGHFVSRSGFESSAHWSFFDMGPWGIGHEHSDKLHLSISAYGRDLLVDAGRFAYSGKLYKKFRNYAIGSAGHNLLLIDDKGQKPGPASVKFPIDNNKVRIEEKFDYATSNFNSFNVEGTVDHNRTLLYVRGEFWIVVDRINTSKPRKISALWHWHPSCIISADAVITKTNNKQGNLLIKPITNQSFQLNLVKGQENPVQGWYSSEYNKVEASTTSIYSTYINQDDTIAWILVPGKQTIPNLKAKVLSKNKENIKIKVTSSNKTWILNIPFYDSSGVKVIVK</sequence>